<dbReference type="RefSeq" id="WP_205517287.1">
    <property type="nucleotide sequence ID" value="NZ_CP070479.1"/>
</dbReference>
<accession>A0A953T9E3</accession>
<dbReference type="PANTHER" id="PTHR10000">
    <property type="entry name" value="PHOSPHOSERINE PHOSPHATASE"/>
    <property type="match status" value="1"/>
</dbReference>
<dbReference type="EMBL" id="JAIQBY010000002">
    <property type="protein sequence ID" value="MBZ4195179.1"/>
    <property type="molecule type" value="Genomic_DNA"/>
</dbReference>
<organism evidence="1 2">
    <name type="scientific">Mycoplasma tauri</name>
    <dbReference type="NCBI Taxonomy" id="547987"/>
    <lineage>
        <taxon>Bacteria</taxon>
        <taxon>Bacillati</taxon>
        <taxon>Mycoplasmatota</taxon>
        <taxon>Mollicutes</taxon>
        <taxon>Mycoplasmataceae</taxon>
        <taxon>Mycoplasma</taxon>
    </lineage>
</organism>
<reference evidence="1 2" key="1">
    <citation type="submission" date="2021-09" db="EMBL/GenBank/DDBJ databases">
        <title>WGS of Mycoplasma sp. Zaradi2 strains.</title>
        <authorList>
            <person name="Spergser J."/>
        </authorList>
    </citation>
    <scope>NUCLEOTIDE SEQUENCE [LARGE SCALE GENOMIC DNA]</scope>
    <source>
        <strain evidence="1 2">1331</strain>
    </source>
</reference>
<dbReference type="InterPro" id="IPR000150">
    <property type="entry name" value="Cof"/>
</dbReference>
<dbReference type="GO" id="GO:0016791">
    <property type="term" value="F:phosphatase activity"/>
    <property type="evidence" value="ECO:0007669"/>
    <property type="project" value="TreeGrafter"/>
</dbReference>
<evidence type="ECO:0000313" key="1">
    <source>
        <dbReference type="EMBL" id="MBZ4195179.1"/>
    </source>
</evidence>
<dbReference type="InterPro" id="IPR036412">
    <property type="entry name" value="HAD-like_sf"/>
</dbReference>
<dbReference type="Gene3D" id="3.30.1240.10">
    <property type="match status" value="1"/>
</dbReference>
<protein>
    <submittedName>
        <fullName evidence="1">HAD family hydrolase</fullName>
    </submittedName>
</protein>
<comment type="caution">
    <text evidence="1">The sequence shown here is derived from an EMBL/GenBank/DDBJ whole genome shotgun (WGS) entry which is preliminary data.</text>
</comment>
<sequence length="306" mass="35411">MNLTEKKLIKRIIFSDVDGTIYTYPDKQISKFTKQDILNAINNEDIEFVLNTGNPLLPKLNKLADEIGVRYIICANGASIYDNFNHEVIYEASFNSLDVKKTYDLIAEFNENGCFFGKNGYHLLSDNQQTINFLSDFFEFSNWEDKSNKPHEEIHKIEIYPKNSETKNLIVHRLNDMEIEADIAVMTHHIELTPRNINKGTAALWLCNKLNIDSNYAMSIGDSGNDIPMLELIGYSYAMDNAPQYVKNVAKFYTSDVLQNGLGEAIRDYIHRTRLPLLQQEKQFEVIKKQQKAKRDAYYREKAKQK</sequence>
<dbReference type="NCBIfam" id="TIGR00099">
    <property type="entry name" value="Cof-subfamily"/>
    <property type="match status" value="1"/>
</dbReference>
<evidence type="ECO:0000313" key="2">
    <source>
        <dbReference type="Proteomes" id="UP000772186"/>
    </source>
</evidence>
<dbReference type="PANTHER" id="PTHR10000:SF8">
    <property type="entry name" value="HAD SUPERFAMILY HYDROLASE-LIKE, TYPE 3"/>
    <property type="match status" value="1"/>
</dbReference>
<dbReference type="Proteomes" id="UP000772186">
    <property type="component" value="Unassembled WGS sequence"/>
</dbReference>
<dbReference type="InterPro" id="IPR006379">
    <property type="entry name" value="HAD-SF_hydro_IIB"/>
</dbReference>
<dbReference type="Pfam" id="PF08282">
    <property type="entry name" value="Hydrolase_3"/>
    <property type="match status" value="1"/>
</dbReference>
<keyword evidence="1" id="KW-0378">Hydrolase</keyword>
<dbReference type="PROSITE" id="PS01228">
    <property type="entry name" value="COF_1"/>
    <property type="match status" value="1"/>
</dbReference>
<dbReference type="SUPFAM" id="SSF56784">
    <property type="entry name" value="HAD-like"/>
    <property type="match status" value="1"/>
</dbReference>
<dbReference type="InterPro" id="IPR023214">
    <property type="entry name" value="HAD_sf"/>
</dbReference>
<dbReference type="GO" id="GO:0000287">
    <property type="term" value="F:magnesium ion binding"/>
    <property type="evidence" value="ECO:0007669"/>
    <property type="project" value="TreeGrafter"/>
</dbReference>
<dbReference type="AlphaFoldDB" id="A0A953T9E3"/>
<name>A0A953T9E3_9MOLU</name>
<proteinExistence type="predicted"/>
<keyword evidence="2" id="KW-1185">Reference proteome</keyword>
<gene>
    <name evidence="1" type="ORF">LAD73_00345</name>
</gene>
<dbReference type="Gene3D" id="3.40.50.1000">
    <property type="entry name" value="HAD superfamily/HAD-like"/>
    <property type="match status" value="1"/>
</dbReference>
<dbReference type="NCBIfam" id="TIGR01484">
    <property type="entry name" value="HAD-SF-IIB"/>
    <property type="match status" value="1"/>
</dbReference>
<dbReference type="GO" id="GO:0005829">
    <property type="term" value="C:cytosol"/>
    <property type="evidence" value="ECO:0007669"/>
    <property type="project" value="TreeGrafter"/>
</dbReference>